<evidence type="ECO:0000256" key="13">
    <source>
        <dbReference type="SAM" id="MobiDB-lite"/>
    </source>
</evidence>
<dbReference type="PANTHER" id="PTHR47165:SF4">
    <property type="entry name" value="OS03G0429900 PROTEIN"/>
    <property type="match status" value="1"/>
</dbReference>
<proteinExistence type="inferred from homology"/>
<keyword evidence="10" id="KW-0234">DNA repair</keyword>
<dbReference type="GO" id="GO:0008270">
    <property type="term" value="F:zinc ion binding"/>
    <property type="evidence" value="ECO:0007669"/>
    <property type="project" value="UniProtKB-KW"/>
</dbReference>
<evidence type="ECO:0000256" key="6">
    <source>
        <dbReference type="ARBA" id="ARBA00022771"/>
    </source>
</evidence>
<dbReference type="GO" id="GO:0005634">
    <property type="term" value="C:nucleus"/>
    <property type="evidence" value="ECO:0007669"/>
    <property type="project" value="UniProtKB-SubCell"/>
</dbReference>
<evidence type="ECO:0000313" key="18">
    <source>
        <dbReference type="EMBL" id="KAK3282653.1"/>
    </source>
</evidence>
<name>A0AAE0GRE7_9CHLO</name>
<keyword evidence="6 12" id="KW-0863">Zinc-finger</keyword>
<dbReference type="FunFam" id="2.40.50.140:FF:000090">
    <property type="entry name" value="Replication protein A subunit"/>
    <property type="match status" value="1"/>
</dbReference>
<dbReference type="GO" id="GO:0006310">
    <property type="term" value="P:DNA recombination"/>
    <property type="evidence" value="ECO:0007669"/>
    <property type="project" value="UniProtKB-KW"/>
</dbReference>
<keyword evidence="5" id="KW-0227">DNA damage</keyword>
<dbReference type="Pfam" id="PF02721">
    <property type="entry name" value="DUF223"/>
    <property type="match status" value="1"/>
</dbReference>
<keyword evidence="3 12" id="KW-0235">DNA replication</keyword>
<keyword evidence="19" id="KW-1185">Reference proteome</keyword>
<feature type="domain" description="Replication protein A OB" evidence="17">
    <location>
        <begin position="284"/>
        <end position="383"/>
    </location>
</feature>
<evidence type="ECO:0000256" key="10">
    <source>
        <dbReference type="ARBA" id="ARBA00023204"/>
    </source>
</evidence>
<reference evidence="18 19" key="1">
    <citation type="journal article" date="2015" name="Genome Biol. Evol.">
        <title>Comparative Genomics of a Bacterivorous Green Alga Reveals Evolutionary Causalities and Consequences of Phago-Mixotrophic Mode of Nutrition.</title>
        <authorList>
            <person name="Burns J.A."/>
            <person name="Paasch A."/>
            <person name="Narechania A."/>
            <person name="Kim E."/>
        </authorList>
    </citation>
    <scope>NUCLEOTIDE SEQUENCE [LARGE SCALE GENOMIC DNA]</scope>
    <source>
        <strain evidence="18 19">PLY_AMNH</strain>
    </source>
</reference>
<comment type="subunit">
    <text evidence="12">Heterotrimer of RPA1, RPA2 and RPA3 (canonical replication protein A complex).</text>
</comment>
<comment type="subcellular location">
    <subcellularLocation>
        <location evidence="1 12">Nucleus</location>
    </subcellularLocation>
</comment>
<evidence type="ECO:0000256" key="5">
    <source>
        <dbReference type="ARBA" id="ARBA00022763"/>
    </source>
</evidence>
<dbReference type="GO" id="GO:0006260">
    <property type="term" value="P:DNA replication"/>
    <property type="evidence" value="ECO:0007669"/>
    <property type="project" value="UniProtKB-KW"/>
</dbReference>
<dbReference type="Gene3D" id="2.40.50.140">
    <property type="entry name" value="Nucleic acid-binding proteins"/>
    <property type="match status" value="4"/>
</dbReference>
<feature type="domain" description="Replication protein A 70 kDa DNA-binding subunit B/D first OB fold" evidence="14">
    <location>
        <begin position="152"/>
        <end position="259"/>
    </location>
</feature>
<evidence type="ECO:0000259" key="15">
    <source>
        <dbReference type="Pfam" id="PF04057"/>
    </source>
</evidence>
<feature type="domain" description="Replication factor-A protein 1 N-terminal" evidence="15">
    <location>
        <begin position="6"/>
        <end position="97"/>
    </location>
</feature>
<evidence type="ECO:0000313" key="19">
    <source>
        <dbReference type="Proteomes" id="UP001190700"/>
    </source>
</evidence>
<keyword evidence="7 12" id="KW-0862">Zinc</keyword>
<dbReference type="FunFam" id="2.40.50.140:FF:000041">
    <property type="entry name" value="Replication protein A subunit"/>
    <property type="match status" value="1"/>
</dbReference>
<dbReference type="InterPro" id="IPR047192">
    <property type="entry name" value="Euk_RPA1_DBD_C"/>
</dbReference>
<comment type="function">
    <text evidence="12">Component of the replication protein A complex (RPA) required for DNA recombination, repair and replication. The activity of RPA is mediated by single-stranded DNA binding and protein interactions. Probably involved in repair of double-strand DNA breaks (DSBs) induced by genotoxic stresses.</text>
</comment>
<sequence>MSSAMLTSNAIASLHSDEKGEFAVQVLTVKPFKETGRYSCTLTDGTTKTKAMTTKTSSLLFKDGDVEDFGVVKILEWTTNEVRGEKVVIMLQAEVVCKSLGEEVGAVAAAVTPAPKVARTEKNSAPSSSSSPPSNAKPIVQRSMTSGSRRVQPISSLNPYAPSWTIKARVTSKSDMRVFNRKTDGQQAKVFNIELVDEQGTEIQATMWHEVADRCFAQFQVNKVYFISKGTLKPANRQYSQVNNQYELTINERTEIDECMEEASFPVVPTYNLVSFGNLAAQIDGKNSFDVMGVVQTVGELGSVKRKSDGNELFRRDITLVDSESRSVHLTVWNRLATEEPGPELASKMSSGENVVLLAKNLRATSYNGVSISTVARSQLFLNPECSEAAELRTWYEGGGKDAPTVAAGAGLSTALGPGSLQGTKSNLKEMQPEELAPASAAPEFFVMRSTVCRIKPDQPMYYLACPEEGLNYKVVEENGGYWCEANQKRYPNFKRRYIMSFQAMDNHASCWVSTFNEQAEAILGQTADELAELRECDSKRYERTLKEACWRSYNMRFKVKTDEYNGESRRRVVAANVSAVDWAAESKSMLDAIKAM</sequence>
<feature type="region of interest" description="Disordered" evidence="13">
    <location>
        <begin position="117"/>
        <end position="155"/>
    </location>
</feature>
<evidence type="ECO:0000259" key="14">
    <source>
        <dbReference type="Pfam" id="PF02721"/>
    </source>
</evidence>
<feature type="domain" description="Replication factor A C-terminal" evidence="16">
    <location>
        <begin position="445"/>
        <end position="590"/>
    </location>
</feature>
<comment type="caution">
    <text evidence="18">The sequence shown here is derived from an EMBL/GenBank/DDBJ whole genome shotgun (WGS) entry which is preliminary data.</text>
</comment>
<evidence type="ECO:0000256" key="11">
    <source>
        <dbReference type="ARBA" id="ARBA00023242"/>
    </source>
</evidence>
<organism evidence="18 19">
    <name type="scientific">Cymbomonas tetramitiformis</name>
    <dbReference type="NCBI Taxonomy" id="36881"/>
    <lineage>
        <taxon>Eukaryota</taxon>
        <taxon>Viridiplantae</taxon>
        <taxon>Chlorophyta</taxon>
        <taxon>Pyramimonadophyceae</taxon>
        <taxon>Pyramimonadales</taxon>
        <taxon>Pyramimonadaceae</taxon>
        <taxon>Cymbomonas</taxon>
    </lineage>
</organism>
<dbReference type="InterPro" id="IPR004591">
    <property type="entry name" value="Rfa1"/>
</dbReference>
<dbReference type="InterPro" id="IPR012340">
    <property type="entry name" value="NA-bd_OB-fold"/>
</dbReference>
<keyword evidence="4 12" id="KW-0479">Metal-binding</keyword>
<keyword evidence="9" id="KW-0233">DNA recombination</keyword>
<evidence type="ECO:0000256" key="2">
    <source>
        <dbReference type="ARBA" id="ARBA00005690"/>
    </source>
</evidence>
<evidence type="ECO:0000256" key="12">
    <source>
        <dbReference type="RuleBase" id="RU364130"/>
    </source>
</evidence>
<evidence type="ECO:0000256" key="4">
    <source>
        <dbReference type="ARBA" id="ARBA00022723"/>
    </source>
</evidence>
<evidence type="ECO:0000256" key="7">
    <source>
        <dbReference type="ARBA" id="ARBA00022833"/>
    </source>
</evidence>
<dbReference type="Pfam" id="PF04057">
    <property type="entry name" value="Rep-A_N"/>
    <property type="match status" value="1"/>
</dbReference>
<dbReference type="InterPro" id="IPR013955">
    <property type="entry name" value="Rep_factor-A_C"/>
</dbReference>
<dbReference type="InterPro" id="IPR007199">
    <property type="entry name" value="Rep_factor-A_N"/>
</dbReference>
<dbReference type="GO" id="GO:0006281">
    <property type="term" value="P:DNA repair"/>
    <property type="evidence" value="ECO:0007669"/>
    <property type="project" value="UniProtKB-KW"/>
</dbReference>
<dbReference type="Proteomes" id="UP001190700">
    <property type="component" value="Unassembled WGS sequence"/>
</dbReference>
<evidence type="ECO:0000256" key="8">
    <source>
        <dbReference type="ARBA" id="ARBA00023125"/>
    </source>
</evidence>
<evidence type="ECO:0000259" key="17">
    <source>
        <dbReference type="Pfam" id="PF16900"/>
    </source>
</evidence>
<dbReference type="GO" id="GO:0003677">
    <property type="term" value="F:DNA binding"/>
    <property type="evidence" value="ECO:0007669"/>
    <property type="project" value="UniProtKB-KW"/>
</dbReference>
<dbReference type="CDD" id="cd04475">
    <property type="entry name" value="RPA1_DBD_B"/>
    <property type="match status" value="1"/>
</dbReference>
<gene>
    <name evidence="18" type="ORF">CYMTET_9623</name>
</gene>
<dbReference type="InterPro" id="IPR003871">
    <property type="entry name" value="RFA1B/D_OB_1st"/>
</dbReference>
<keyword evidence="11 12" id="KW-0539">Nucleus</keyword>
<protein>
    <recommendedName>
        <fullName evidence="12">Replication protein A subunit</fullName>
    </recommendedName>
</protein>
<dbReference type="SUPFAM" id="SSF50249">
    <property type="entry name" value="Nucleic acid-binding proteins"/>
    <property type="match status" value="4"/>
</dbReference>
<dbReference type="AlphaFoldDB" id="A0AAE0GRE7"/>
<dbReference type="PANTHER" id="PTHR47165">
    <property type="entry name" value="OS03G0429900 PROTEIN"/>
    <property type="match status" value="1"/>
</dbReference>
<comment type="similarity">
    <text evidence="2 12">Belongs to the replication factor A protein 1 family.</text>
</comment>
<dbReference type="FunFam" id="2.40.50.140:FF:000064">
    <property type="entry name" value="Replication protein A subunit"/>
    <property type="match status" value="1"/>
</dbReference>
<evidence type="ECO:0000256" key="9">
    <source>
        <dbReference type="ARBA" id="ARBA00023172"/>
    </source>
</evidence>
<feature type="compositionally biased region" description="Polar residues" evidence="13">
    <location>
        <begin position="142"/>
        <end position="155"/>
    </location>
</feature>
<keyword evidence="8 12" id="KW-0238">DNA-binding</keyword>
<dbReference type="InterPro" id="IPR031657">
    <property type="entry name" value="REPA_OB_2"/>
</dbReference>
<accession>A0AAE0GRE7</accession>
<dbReference type="EMBL" id="LGRX02003212">
    <property type="protein sequence ID" value="KAK3282653.1"/>
    <property type="molecule type" value="Genomic_DNA"/>
</dbReference>
<dbReference type="NCBIfam" id="TIGR00617">
    <property type="entry name" value="rpa1"/>
    <property type="match status" value="1"/>
</dbReference>
<feature type="compositionally biased region" description="Low complexity" evidence="13">
    <location>
        <begin position="117"/>
        <end position="138"/>
    </location>
</feature>
<evidence type="ECO:0000256" key="3">
    <source>
        <dbReference type="ARBA" id="ARBA00022705"/>
    </source>
</evidence>
<evidence type="ECO:0000256" key="1">
    <source>
        <dbReference type="ARBA" id="ARBA00004123"/>
    </source>
</evidence>
<dbReference type="Pfam" id="PF08646">
    <property type="entry name" value="Rep_fac-A_C"/>
    <property type="match status" value="1"/>
</dbReference>
<evidence type="ECO:0000259" key="16">
    <source>
        <dbReference type="Pfam" id="PF08646"/>
    </source>
</evidence>
<dbReference type="CDD" id="cd04476">
    <property type="entry name" value="RPA1_DBD_C"/>
    <property type="match status" value="1"/>
</dbReference>
<dbReference type="Pfam" id="PF16900">
    <property type="entry name" value="REPA_OB_2"/>
    <property type="match status" value="1"/>
</dbReference>
<dbReference type="CDD" id="cd04474">
    <property type="entry name" value="RPA1_DBD_A"/>
    <property type="match status" value="1"/>
</dbReference>